<dbReference type="InterPro" id="IPR011006">
    <property type="entry name" value="CheY-like_superfamily"/>
</dbReference>
<dbReference type="Gene3D" id="3.40.50.2300">
    <property type="match status" value="1"/>
</dbReference>
<feature type="modified residue" description="4-aspartylphosphate" evidence="2">
    <location>
        <position position="55"/>
    </location>
</feature>
<dbReference type="PANTHER" id="PTHR44591:SF25">
    <property type="entry name" value="CHEMOTAXIS TWO-COMPONENT RESPONSE REGULATOR"/>
    <property type="match status" value="1"/>
</dbReference>
<gene>
    <name evidence="4" type="primary">cheYI</name>
    <name evidence="4" type="ORF">AAJCM20276_10900</name>
</gene>
<dbReference type="InterPro" id="IPR001789">
    <property type="entry name" value="Sig_transdc_resp-reg_receiver"/>
</dbReference>
<reference evidence="4 5" key="1">
    <citation type="submission" date="2020-07" db="EMBL/GenBank/DDBJ databases">
        <title>Complete Genome Sequence of an acetic acid bacterium, Acetobacter aceti JCM20276.</title>
        <authorList>
            <person name="Hirose Y."/>
            <person name="Mihara H."/>
        </authorList>
    </citation>
    <scope>NUCLEOTIDE SEQUENCE [LARGE SCALE GENOMIC DNA]</scope>
    <source>
        <strain evidence="4 5">JCM20276</strain>
    </source>
</reference>
<evidence type="ECO:0000256" key="1">
    <source>
        <dbReference type="ARBA" id="ARBA00022553"/>
    </source>
</evidence>
<evidence type="ECO:0000259" key="3">
    <source>
        <dbReference type="PROSITE" id="PS50110"/>
    </source>
</evidence>
<dbReference type="Pfam" id="PF00072">
    <property type="entry name" value="Response_reg"/>
    <property type="match status" value="1"/>
</dbReference>
<dbReference type="PANTHER" id="PTHR44591">
    <property type="entry name" value="STRESS RESPONSE REGULATOR PROTEIN 1"/>
    <property type="match status" value="1"/>
</dbReference>
<protein>
    <submittedName>
        <fullName evidence="4">Response regulator</fullName>
    </submittedName>
</protein>
<keyword evidence="1 2" id="KW-0597">Phosphoprotein</keyword>
<dbReference type="RefSeq" id="WP_180952771.1">
    <property type="nucleotide sequence ID" value="NZ_AP023326.1"/>
</dbReference>
<organism evidence="4 5">
    <name type="scientific">Acetobacter aceti</name>
    <dbReference type="NCBI Taxonomy" id="435"/>
    <lineage>
        <taxon>Bacteria</taxon>
        <taxon>Pseudomonadati</taxon>
        <taxon>Pseudomonadota</taxon>
        <taxon>Alphaproteobacteria</taxon>
        <taxon>Acetobacterales</taxon>
        <taxon>Acetobacteraceae</taxon>
        <taxon>Acetobacter</taxon>
        <taxon>Acetobacter subgen. Acetobacter</taxon>
    </lineage>
</organism>
<feature type="domain" description="Response regulatory" evidence="3">
    <location>
        <begin position="4"/>
        <end position="122"/>
    </location>
</feature>
<dbReference type="Proteomes" id="UP000515220">
    <property type="component" value="Chromosome"/>
</dbReference>
<dbReference type="EMBL" id="AP023326">
    <property type="protein sequence ID" value="BCI66466.1"/>
    <property type="molecule type" value="Genomic_DNA"/>
</dbReference>
<proteinExistence type="predicted"/>
<dbReference type="AlphaFoldDB" id="A0A6S6PHX5"/>
<evidence type="ECO:0000313" key="5">
    <source>
        <dbReference type="Proteomes" id="UP000515220"/>
    </source>
</evidence>
<dbReference type="InterPro" id="IPR050595">
    <property type="entry name" value="Bact_response_regulator"/>
</dbReference>
<dbReference type="SMART" id="SM00448">
    <property type="entry name" value="REC"/>
    <property type="match status" value="1"/>
</dbReference>
<evidence type="ECO:0000313" key="4">
    <source>
        <dbReference type="EMBL" id="BCI66466.1"/>
    </source>
</evidence>
<sequence length="123" mass="13257">MPATIMIVDDSRTMRDMLCRTLEGAGYQVVEAVDGKDGLETLNRLPAPPSAIISDINMPNLDGYGFISGVRSLEVMAKTPILVLTTETDPAKKERAKKAGATGWIVKPFTPAILLKAIERVTA</sequence>
<dbReference type="GO" id="GO:0000160">
    <property type="term" value="P:phosphorelay signal transduction system"/>
    <property type="evidence" value="ECO:0007669"/>
    <property type="project" value="InterPro"/>
</dbReference>
<accession>A0A6S6PHX5</accession>
<name>A0A6S6PHX5_ACEAC</name>
<dbReference type="PROSITE" id="PS50110">
    <property type="entry name" value="RESPONSE_REGULATORY"/>
    <property type="match status" value="1"/>
</dbReference>
<dbReference type="SUPFAM" id="SSF52172">
    <property type="entry name" value="CheY-like"/>
    <property type="match status" value="1"/>
</dbReference>
<evidence type="ECO:0000256" key="2">
    <source>
        <dbReference type="PROSITE-ProRule" id="PRU00169"/>
    </source>
</evidence>